<keyword evidence="2" id="KW-0012">Acyltransferase</keyword>
<dbReference type="SUPFAM" id="SSF53901">
    <property type="entry name" value="Thiolase-like"/>
    <property type="match status" value="1"/>
</dbReference>
<dbReference type="OrthoDB" id="9815506at2"/>
<evidence type="ECO:0000313" key="6">
    <source>
        <dbReference type="Proteomes" id="UP000239522"/>
    </source>
</evidence>
<dbReference type="GO" id="GO:0004315">
    <property type="term" value="F:3-oxoacyl-[acyl-carrier-protein] synthase activity"/>
    <property type="evidence" value="ECO:0007669"/>
    <property type="project" value="InterPro"/>
</dbReference>
<dbReference type="GO" id="GO:0044550">
    <property type="term" value="P:secondary metabolite biosynthetic process"/>
    <property type="evidence" value="ECO:0007669"/>
    <property type="project" value="TreeGrafter"/>
</dbReference>
<evidence type="ECO:0000259" key="3">
    <source>
        <dbReference type="Pfam" id="PF08541"/>
    </source>
</evidence>
<dbReference type="RefSeq" id="WP_104808553.1">
    <property type="nucleotide sequence ID" value="NZ_MQUA01000013.1"/>
</dbReference>
<organism evidence="5 6">
    <name type="scientific">Polaribacter filamentus</name>
    <dbReference type="NCBI Taxonomy" id="53483"/>
    <lineage>
        <taxon>Bacteria</taxon>
        <taxon>Pseudomonadati</taxon>
        <taxon>Bacteroidota</taxon>
        <taxon>Flavobacteriia</taxon>
        <taxon>Flavobacteriales</taxon>
        <taxon>Flavobacteriaceae</taxon>
    </lineage>
</organism>
<protein>
    <submittedName>
        <fullName evidence="5">3-oxoacyl-ACP synthase</fullName>
    </submittedName>
</protein>
<sequence>MGGIITGTGSAMPRQIIKNDYFSKNIFYTKEGTKNPKKGTEVIKKLEEISGIKERRFIGEEEQSVDILFDASKKALENSGIDKNELDAIIVAHNSGNMLPNKDGVFHTVPNLAAVLKNELKITNYQCIAYDILFGCPGWLQGVIQANRLIACGEAKHVLVAGLEVASRLLDPHNLDSLLMADGCGATIISASDSRNIGILAYASFSHTENDLHNITMGSSLNKEIPGDCYFKMDGKKVYKYATTWLPQVIKKAMDKVSINPKDVDYFFFHQANGKMLKVIASNLMKLYDIDDENYASKIPMSIEFLGNTSVATIPTLFDLVNKNKMEGFELAKNQTYVFASVGAGMHCNAVVYRS</sequence>
<evidence type="ECO:0000313" key="5">
    <source>
        <dbReference type="EMBL" id="PQB06303.1"/>
    </source>
</evidence>
<feature type="domain" description="Beta-ketoacyl-[acyl-carrier-protein] synthase III C-terminal" evidence="3">
    <location>
        <begin position="255"/>
        <end position="354"/>
    </location>
</feature>
<dbReference type="InterPro" id="IPR013747">
    <property type="entry name" value="ACP_syn_III_C"/>
</dbReference>
<dbReference type="InterPro" id="IPR016039">
    <property type="entry name" value="Thiolase-like"/>
</dbReference>
<comment type="caution">
    <text evidence="5">The sequence shown here is derived from an EMBL/GenBank/DDBJ whole genome shotgun (WGS) entry which is preliminary data.</text>
</comment>
<reference evidence="5 6" key="1">
    <citation type="submission" date="2016-11" db="EMBL/GenBank/DDBJ databases">
        <title>Trade-off between light-utilization and light-protection in marine flavobacteria.</title>
        <authorList>
            <person name="Kumagai Y."/>
        </authorList>
    </citation>
    <scope>NUCLEOTIDE SEQUENCE [LARGE SCALE GENOMIC DNA]</scope>
    <source>
        <strain evidence="5 6">ATCC 700397</strain>
    </source>
</reference>
<evidence type="ECO:0000259" key="4">
    <source>
        <dbReference type="Pfam" id="PF08545"/>
    </source>
</evidence>
<dbReference type="PANTHER" id="PTHR34069">
    <property type="entry name" value="3-OXOACYL-[ACYL-CARRIER-PROTEIN] SYNTHASE 3"/>
    <property type="match status" value="1"/>
</dbReference>
<dbReference type="Gene3D" id="3.40.47.10">
    <property type="match status" value="2"/>
</dbReference>
<keyword evidence="1" id="KW-0808">Transferase</keyword>
<dbReference type="PANTHER" id="PTHR34069:SF3">
    <property type="entry name" value="ACYL-COA:ACYL-COA ALKYLTRANSFERASE"/>
    <property type="match status" value="1"/>
</dbReference>
<name>A0A2S7KUV1_9FLAO</name>
<dbReference type="CDD" id="cd00830">
    <property type="entry name" value="KAS_III"/>
    <property type="match status" value="1"/>
</dbReference>
<gene>
    <name evidence="5" type="ORF">BST83_03240</name>
</gene>
<accession>A0A2S7KUV1</accession>
<dbReference type="GO" id="GO:0006633">
    <property type="term" value="P:fatty acid biosynthetic process"/>
    <property type="evidence" value="ECO:0007669"/>
    <property type="project" value="InterPro"/>
</dbReference>
<dbReference type="Proteomes" id="UP000239522">
    <property type="component" value="Unassembled WGS sequence"/>
</dbReference>
<dbReference type="AlphaFoldDB" id="A0A2S7KUV1"/>
<dbReference type="EMBL" id="MQUA01000013">
    <property type="protein sequence ID" value="PQB06303.1"/>
    <property type="molecule type" value="Genomic_DNA"/>
</dbReference>
<keyword evidence="6" id="KW-1185">Reference proteome</keyword>
<dbReference type="InterPro" id="IPR013751">
    <property type="entry name" value="ACP_syn_III_N"/>
</dbReference>
<dbReference type="Pfam" id="PF08541">
    <property type="entry name" value="ACP_syn_III_C"/>
    <property type="match status" value="1"/>
</dbReference>
<dbReference type="Pfam" id="PF08545">
    <property type="entry name" value="ACP_syn_III"/>
    <property type="match status" value="1"/>
</dbReference>
<proteinExistence type="predicted"/>
<evidence type="ECO:0000256" key="1">
    <source>
        <dbReference type="ARBA" id="ARBA00022679"/>
    </source>
</evidence>
<evidence type="ECO:0000256" key="2">
    <source>
        <dbReference type="ARBA" id="ARBA00023315"/>
    </source>
</evidence>
<feature type="domain" description="Beta-ketoacyl-[acyl-carrier-protein] synthase III N-terminal" evidence="4">
    <location>
        <begin position="130"/>
        <end position="203"/>
    </location>
</feature>